<evidence type="ECO:0000313" key="2">
    <source>
        <dbReference type="EMBL" id="GCB21606.1"/>
    </source>
</evidence>
<sequence length="448" mass="52016">MNRLPDEILLLIVDNIVLFKHKYQFLQVCRRWRSVLFKAVYDYVWIEGHQIRPLLLAIQQNPAIGSSIKYFRLHWWSCYTWDKENHDITSVLPLVNRISQSEEETKEWEEALIEGNQDAWLGLLLLHMENMTSLLMHYTRQPKFLRRVISRAAIREKPFDTMPILQRLVDVGIDSSDDNKAWFHKTEFLPFFHLPALRSVSLDSVVESMGVQIDHPAFKPAKGTSPVVELEFGAHPNGSKGMADFVTSCANLEKFKYQHSNQVIWGERYMNFRPRAFYSALCTQKHSLQVLHLNDGGETQQSLDDDDDDGDDDDDASVPLTDWFGSLADFTKLWDLRIPASTLLNFHLSDDQPKVSSLKEILPFSLKWLCLSHYEDSLREQVISNLLEVVACRKEKFPYLEEVEIQSYWQNTRESLSAKQAFMPLIQAGEDAGIDILVFPSFYRQRRA</sequence>
<dbReference type="STRING" id="105351.A0A401KQP4"/>
<keyword evidence="3" id="KW-1185">Reference proteome</keyword>
<dbReference type="AlphaFoldDB" id="A0A401KQP4"/>
<feature type="domain" description="F-box" evidence="1">
    <location>
        <begin position="1"/>
        <end position="48"/>
    </location>
</feature>
<dbReference type="InterPro" id="IPR001810">
    <property type="entry name" value="F-box_dom"/>
</dbReference>
<accession>A0A401KQP4</accession>
<protein>
    <recommendedName>
        <fullName evidence="1">F-box domain-containing protein</fullName>
    </recommendedName>
</protein>
<comment type="caution">
    <text evidence="2">The sequence shown here is derived from an EMBL/GenBank/DDBJ whole genome shotgun (WGS) entry which is preliminary data.</text>
</comment>
<dbReference type="PROSITE" id="PS50181">
    <property type="entry name" value="FBOX"/>
    <property type="match status" value="1"/>
</dbReference>
<dbReference type="Proteomes" id="UP000286921">
    <property type="component" value="Unassembled WGS sequence"/>
</dbReference>
<organism evidence="2 3">
    <name type="scientific">Aspergillus awamori</name>
    <name type="common">Black koji mold</name>
    <dbReference type="NCBI Taxonomy" id="105351"/>
    <lineage>
        <taxon>Eukaryota</taxon>
        <taxon>Fungi</taxon>
        <taxon>Dikarya</taxon>
        <taxon>Ascomycota</taxon>
        <taxon>Pezizomycotina</taxon>
        <taxon>Eurotiomycetes</taxon>
        <taxon>Eurotiomycetidae</taxon>
        <taxon>Eurotiales</taxon>
        <taxon>Aspergillaceae</taxon>
        <taxon>Aspergillus</taxon>
    </lineage>
</organism>
<dbReference type="EMBL" id="BDHI01000008">
    <property type="protein sequence ID" value="GCB21606.1"/>
    <property type="molecule type" value="Genomic_DNA"/>
</dbReference>
<dbReference type="InterPro" id="IPR056867">
    <property type="entry name" value="LRR_15"/>
</dbReference>
<evidence type="ECO:0000259" key="1">
    <source>
        <dbReference type="PROSITE" id="PS50181"/>
    </source>
</evidence>
<reference evidence="2 3" key="1">
    <citation type="submission" date="2016-09" db="EMBL/GenBank/DDBJ databases">
        <title>Aspergillus awamori IFM 58123T.</title>
        <authorList>
            <person name="Kusuya Y."/>
            <person name="Shimizu M."/>
            <person name="Takahashi H."/>
            <person name="Yaguchi T."/>
        </authorList>
    </citation>
    <scope>NUCLEOTIDE SEQUENCE [LARGE SCALE GENOMIC DNA]</scope>
    <source>
        <strain evidence="2 3">IFM 58123</strain>
    </source>
</reference>
<proteinExistence type="predicted"/>
<gene>
    <name evidence="2" type="ORF">AAWM_04491</name>
</gene>
<evidence type="ECO:0000313" key="3">
    <source>
        <dbReference type="Proteomes" id="UP000286921"/>
    </source>
</evidence>
<dbReference type="Pfam" id="PF24969">
    <property type="entry name" value="LRR_15"/>
    <property type="match status" value="1"/>
</dbReference>
<name>A0A401KQP4_ASPAW</name>